<dbReference type="EMBL" id="CP071090">
    <property type="protein sequence ID" value="QSQ22682.1"/>
    <property type="molecule type" value="Genomic_DNA"/>
</dbReference>
<evidence type="ECO:0000313" key="3">
    <source>
        <dbReference type="Proteomes" id="UP000662747"/>
    </source>
</evidence>
<keyword evidence="1" id="KW-1277">Toxin-antitoxin system</keyword>
<name>A0ABX7NUT2_9BACT</name>
<accession>A0ABX7NUT2</accession>
<evidence type="ECO:0000313" key="2">
    <source>
        <dbReference type="EMBL" id="QSQ22682.1"/>
    </source>
</evidence>
<dbReference type="InterPro" id="IPR035093">
    <property type="entry name" value="RelE/ParE_toxin_dom_sf"/>
</dbReference>
<dbReference type="InterPro" id="IPR007712">
    <property type="entry name" value="RelE/ParE_toxin"/>
</dbReference>
<proteinExistence type="predicted"/>
<gene>
    <name evidence="2" type="ORF">JY651_47555</name>
</gene>
<keyword evidence="3" id="KW-1185">Reference proteome</keyword>
<evidence type="ECO:0000256" key="1">
    <source>
        <dbReference type="ARBA" id="ARBA00022649"/>
    </source>
</evidence>
<dbReference type="Pfam" id="PF05016">
    <property type="entry name" value="ParE_toxin"/>
    <property type="match status" value="1"/>
</dbReference>
<organism evidence="2 3">
    <name type="scientific">Pyxidicoccus parkwayensis</name>
    <dbReference type="NCBI Taxonomy" id="2813578"/>
    <lineage>
        <taxon>Bacteria</taxon>
        <taxon>Pseudomonadati</taxon>
        <taxon>Myxococcota</taxon>
        <taxon>Myxococcia</taxon>
        <taxon>Myxococcales</taxon>
        <taxon>Cystobacterineae</taxon>
        <taxon>Myxococcaceae</taxon>
        <taxon>Pyxidicoccus</taxon>
    </lineage>
</organism>
<dbReference type="Proteomes" id="UP000662747">
    <property type="component" value="Chromosome"/>
</dbReference>
<reference evidence="2 3" key="1">
    <citation type="submission" date="2021-02" db="EMBL/GenBank/DDBJ databases">
        <title>De Novo genome assembly of isolated myxobacteria.</title>
        <authorList>
            <person name="Stevens D.C."/>
        </authorList>
    </citation>
    <scope>NUCLEOTIDE SEQUENCE [LARGE SCALE GENOMIC DNA]</scope>
    <source>
        <strain evidence="3">SCPEA02</strain>
    </source>
</reference>
<dbReference type="Gene3D" id="3.30.2310.20">
    <property type="entry name" value="RelE-like"/>
    <property type="match status" value="1"/>
</dbReference>
<sequence>MEAIFDWYERRQPGLGSDFAAQLDQDLAQLIDSPRMAPPWKGPTAQQLGVRVAVMRRYPFVLPYLAREEWVVVLAVAHVRKRPGYWLRRLKRHPRP</sequence>
<protein>
    <submittedName>
        <fullName evidence="2">Type II toxin-antitoxin system RelE/ParE family toxin</fullName>
    </submittedName>
</protein>